<evidence type="ECO:0008006" key="6">
    <source>
        <dbReference type="Google" id="ProtNLM"/>
    </source>
</evidence>
<reference evidence="4" key="1">
    <citation type="submission" date="2023-10" db="EMBL/GenBank/DDBJ databases">
        <authorList>
            <person name="Chen Y."/>
            <person name="Shah S."/>
            <person name="Dougan E. K."/>
            <person name="Thang M."/>
            <person name="Chan C."/>
        </authorList>
    </citation>
    <scope>NUCLEOTIDE SEQUENCE [LARGE SCALE GENOMIC DNA]</scope>
</reference>
<dbReference type="EMBL" id="CAUYUJ010014238">
    <property type="protein sequence ID" value="CAK0838647.1"/>
    <property type="molecule type" value="Genomic_DNA"/>
</dbReference>
<comment type="caution">
    <text evidence="4">The sequence shown here is derived from an EMBL/GenBank/DDBJ whole genome shotgun (WGS) entry which is preliminary data.</text>
</comment>
<evidence type="ECO:0000313" key="5">
    <source>
        <dbReference type="Proteomes" id="UP001189429"/>
    </source>
</evidence>
<accession>A0ABN9T1K8</accession>
<evidence type="ECO:0000256" key="2">
    <source>
        <dbReference type="ARBA" id="ARBA00022771"/>
    </source>
</evidence>
<evidence type="ECO:0000313" key="4">
    <source>
        <dbReference type="EMBL" id="CAK0838647.1"/>
    </source>
</evidence>
<dbReference type="Gene3D" id="3.30.60.90">
    <property type="match status" value="1"/>
</dbReference>
<keyword evidence="3" id="KW-0862">Zinc</keyword>
<dbReference type="InterPro" id="IPR043145">
    <property type="entry name" value="Znf_ZZ_sf"/>
</dbReference>
<name>A0ABN9T1K8_9DINO</name>
<evidence type="ECO:0000256" key="1">
    <source>
        <dbReference type="ARBA" id="ARBA00022723"/>
    </source>
</evidence>
<gene>
    <name evidence="4" type="ORF">PCOR1329_LOCUS34548</name>
</gene>
<keyword evidence="1" id="KW-0479">Metal-binding</keyword>
<keyword evidence="2" id="KW-0863">Zinc-finger</keyword>
<keyword evidence="5" id="KW-1185">Reference proteome</keyword>
<organism evidence="4 5">
    <name type="scientific">Prorocentrum cordatum</name>
    <dbReference type="NCBI Taxonomy" id="2364126"/>
    <lineage>
        <taxon>Eukaryota</taxon>
        <taxon>Sar</taxon>
        <taxon>Alveolata</taxon>
        <taxon>Dinophyceae</taxon>
        <taxon>Prorocentrales</taxon>
        <taxon>Prorocentraceae</taxon>
        <taxon>Prorocentrum</taxon>
    </lineage>
</organism>
<protein>
    <recommendedName>
        <fullName evidence="6">ZZ-type domain-containing protein</fullName>
    </recommendedName>
</protein>
<proteinExistence type="predicted"/>
<evidence type="ECO:0000256" key="3">
    <source>
        <dbReference type="ARBA" id="ARBA00022833"/>
    </source>
</evidence>
<sequence length="99" mass="10357">MIAGAPPAPPYEAAVRAATPVLVPPVPAAVGRAPLCAKRGCVMQPSDVTSASRSHYFCDRCSGRSAAQHLGGSTRRWTCVRCDYDICFKCHPEPGATGA</sequence>
<dbReference type="Proteomes" id="UP001189429">
    <property type="component" value="Unassembled WGS sequence"/>
</dbReference>